<sequence length="287" mass="29752">MLALIASTTLAALYAIYEHTVPHEAVVLTRDQGSDVVVNWLPAVLSGLASGFAVFRLSKLIKGEEFLPSNMQDNAFPAAFLFGLGGVVLHEFLELATSQKGGLTAWAPLLSIVLTFGCLARYAQGLANEQNPSLAPSIASIVLTGRYVMNAIITGPEEPKEAETVTASVVAAGKKAFKKGKEAVGAVPPPQPPAPDVFAEFMPHLVVLGIAVALTVRFLSGSKDVVPKSAPWCIMAAGIAACANAVYRQVLSTAAGAVAHPDDFAALIAIATASACVARFGVTLQAD</sequence>
<proteinExistence type="predicted"/>
<keyword evidence="1" id="KW-1133">Transmembrane helix</keyword>
<protein>
    <submittedName>
        <fullName evidence="2">Uncharacterized protein</fullName>
    </submittedName>
</protein>
<evidence type="ECO:0000256" key="1">
    <source>
        <dbReference type="SAM" id="Phobius"/>
    </source>
</evidence>
<feature type="transmembrane region" description="Helical" evidence="1">
    <location>
        <begin position="264"/>
        <end position="282"/>
    </location>
</feature>
<comment type="caution">
    <text evidence="2">The sequence shown here is derived from an EMBL/GenBank/DDBJ whole genome shotgun (WGS) entry which is preliminary data.</text>
</comment>
<accession>A0A835ZBC2</accession>
<feature type="transmembrane region" description="Helical" evidence="1">
    <location>
        <begin position="232"/>
        <end position="252"/>
    </location>
</feature>
<name>A0A835ZBC2_9STRA</name>
<feature type="transmembrane region" description="Helical" evidence="1">
    <location>
        <begin position="37"/>
        <end position="55"/>
    </location>
</feature>
<keyword evidence="1" id="KW-0472">Membrane</keyword>
<dbReference type="EMBL" id="JAFCMP010000057">
    <property type="protein sequence ID" value="KAG5189022.1"/>
    <property type="molecule type" value="Genomic_DNA"/>
</dbReference>
<evidence type="ECO:0000313" key="3">
    <source>
        <dbReference type="Proteomes" id="UP000664859"/>
    </source>
</evidence>
<organism evidence="2 3">
    <name type="scientific">Tribonema minus</name>
    <dbReference type="NCBI Taxonomy" id="303371"/>
    <lineage>
        <taxon>Eukaryota</taxon>
        <taxon>Sar</taxon>
        <taxon>Stramenopiles</taxon>
        <taxon>Ochrophyta</taxon>
        <taxon>PX clade</taxon>
        <taxon>Xanthophyceae</taxon>
        <taxon>Tribonematales</taxon>
        <taxon>Tribonemataceae</taxon>
        <taxon>Tribonema</taxon>
    </lineage>
</organism>
<keyword evidence="3" id="KW-1185">Reference proteome</keyword>
<evidence type="ECO:0000313" key="2">
    <source>
        <dbReference type="EMBL" id="KAG5189022.1"/>
    </source>
</evidence>
<feature type="transmembrane region" description="Helical" evidence="1">
    <location>
        <begin position="201"/>
        <end position="220"/>
    </location>
</feature>
<keyword evidence="1" id="KW-0812">Transmembrane</keyword>
<dbReference type="AlphaFoldDB" id="A0A835ZBC2"/>
<feature type="transmembrane region" description="Helical" evidence="1">
    <location>
        <begin position="75"/>
        <end position="93"/>
    </location>
</feature>
<reference evidence="2" key="1">
    <citation type="submission" date="2021-02" db="EMBL/GenBank/DDBJ databases">
        <title>First Annotated Genome of the Yellow-green Alga Tribonema minus.</title>
        <authorList>
            <person name="Mahan K.M."/>
        </authorList>
    </citation>
    <scope>NUCLEOTIDE SEQUENCE</scope>
    <source>
        <strain evidence="2">UTEX B ZZ1240</strain>
    </source>
</reference>
<feature type="transmembrane region" description="Helical" evidence="1">
    <location>
        <begin position="105"/>
        <end position="122"/>
    </location>
</feature>
<dbReference type="Proteomes" id="UP000664859">
    <property type="component" value="Unassembled WGS sequence"/>
</dbReference>
<gene>
    <name evidence="2" type="ORF">JKP88DRAFT_347695</name>
</gene>